<gene>
    <name evidence="2" type="ORF">BGZ70_006006</name>
</gene>
<dbReference type="EMBL" id="JAAAHY010003295">
    <property type="protein sequence ID" value="KAF9943314.1"/>
    <property type="molecule type" value="Genomic_DNA"/>
</dbReference>
<feature type="compositionally biased region" description="Basic and acidic residues" evidence="1">
    <location>
        <begin position="212"/>
        <end position="235"/>
    </location>
</feature>
<name>A0A9P6IS43_MORAP</name>
<dbReference type="OrthoDB" id="6159439at2759"/>
<reference evidence="2" key="1">
    <citation type="journal article" date="2020" name="Fungal Divers.">
        <title>Resolving the Mortierellaceae phylogeny through synthesis of multi-gene phylogenetics and phylogenomics.</title>
        <authorList>
            <person name="Vandepol N."/>
            <person name="Liber J."/>
            <person name="Desiro A."/>
            <person name="Na H."/>
            <person name="Kennedy M."/>
            <person name="Barry K."/>
            <person name="Grigoriev I.V."/>
            <person name="Miller A.N."/>
            <person name="O'Donnell K."/>
            <person name="Stajich J.E."/>
            <person name="Bonito G."/>
        </authorList>
    </citation>
    <scope>NUCLEOTIDE SEQUENCE</scope>
    <source>
        <strain evidence="2">CK1249</strain>
    </source>
</reference>
<accession>A0A9P6IS43</accession>
<evidence type="ECO:0000313" key="2">
    <source>
        <dbReference type="EMBL" id="KAF9943314.1"/>
    </source>
</evidence>
<protein>
    <submittedName>
        <fullName evidence="2">Uncharacterized protein</fullName>
    </submittedName>
</protein>
<feature type="non-terminal residue" evidence="2">
    <location>
        <position position="1"/>
    </location>
</feature>
<feature type="region of interest" description="Disordered" evidence="1">
    <location>
        <begin position="135"/>
        <end position="183"/>
    </location>
</feature>
<dbReference type="Proteomes" id="UP000738359">
    <property type="component" value="Unassembled WGS sequence"/>
</dbReference>
<evidence type="ECO:0000313" key="3">
    <source>
        <dbReference type="Proteomes" id="UP000738359"/>
    </source>
</evidence>
<organism evidence="2 3">
    <name type="scientific">Mortierella alpina</name>
    <name type="common">Oleaginous fungus</name>
    <name type="synonym">Mortierella renispora</name>
    <dbReference type="NCBI Taxonomy" id="64518"/>
    <lineage>
        <taxon>Eukaryota</taxon>
        <taxon>Fungi</taxon>
        <taxon>Fungi incertae sedis</taxon>
        <taxon>Mucoromycota</taxon>
        <taxon>Mortierellomycotina</taxon>
        <taxon>Mortierellomycetes</taxon>
        <taxon>Mortierellales</taxon>
        <taxon>Mortierellaceae</taxon>
        <taxon>Mortierella</taxon>
    </lineage>
</organism>
<keyword evidence="3" id="KW-1185">Reference proteome</keyword>
<feature type="non-terminal residue" evidence="2">
    <location>
        <position position="235"/>
    </location>
</feature>
<dbReference type="AlphaFoldDB" id="A0A9P6IS43"/>
<sequence>HLHQHCKDPSPAYTPLPHRRSFISHPPNAVNRFPFGIPPLSAKLDQVVPPADGNDALSSLWKKSAPAQEPYFRTRHTIASQHTLSTMGGVLFSLDEEPKEFNEDMYIAMRNRIFELEAKTVNYAPFNRSRKRPVDIMDDYPVHPHSRHGQGPPSGYHGSHRYGHEDEEGGHHSKRTAPPHDSYVYRPVPSFPSWYTPETYLASSHPHAYGPHVRERNSRPQDREREQLREVKPQP</sequence>
<evidence type="ECO:0000256" key="1">
    <source>
        <dbReference type="SAM" id="MobiDB-lite"/>
    </source>
</evidence>
<feature type="region of interest" description="Disordered" evidence="1">
    <location>
        <begin position="202"/>
        <end position="235"/>
    </location>
</feature>
<proteinExistence type="predicted"/>
<comment type="caution">
    <text evidence="2">The sequence shown here is derived from an EMBL/GenBank/DDBJ whole genome shotgun (WGS) entry which is preliminary data.</text>
</comment>